<feature type="transmembrane region" description="Helical" evidence="1">
    <location>
        <begin position="35"/>
        <end position="54"/>
    </location>
</feature>
<keyword evidence="3" id="KW-1185">Reference proteome</keyword>
<keyword evidence="1" id="KW-0812">Transmembrane</keyword>
<keyword evidence="1" id="KW-1133">Transmembrane helix</keyword>
<name>G0YQD6_9CAUD</name>
<sequence>MWLRVYLQAVLAVIISLFLYGYVFPRMVSAPDTLLVMGGIAGALIWPALLVWFFRKRVRKMLSCVKF</sequence>
<evidence type="ECO:0000256" key="1">
    <source>
        <dbReference type="SAM" id="Phobius"/>
    </source>
</evidence>
<feature type="transmembrane region" description="Helical" evidence="1">
    <location>
        <begin position="5"/>
        <end position="23"/>
    </location>
</feature>
<proteinExistence type="predicted"/>
<keyword evidence="1" id="KW-0472">Membrane</keyword>
<organism evidence="2 3">
    <name type="scientific">Erwinia phage vB_EamP-S6</name>
    <dbReference type="NCBI Taxonomy" id="1051675"/>
    <lineage>
        <taxon>Viruses</taxon>
        <taxon>Duplodnaviria</taxon>
        <taxon>Heunggongvirae</taxon>
        <taxon>Uroviricota</taxon>
        <taxon>Caudoviricetes</taxon>
        <taxon>Schitoviridae</taxon>
        <taxon>Waedenswilvirus</taxon>
        <taxon>Waedenswilvirus S6</taxon>
    </lineage>
</organism>
<dbReference type="GeneID" id="14013732"/>
<dbReference type="Proteomes" id="UP000008893">
    <property type="component" value="Segment"/>
</dbReference>
<evidence type="ECO:0000313" key="2">
    <source>
        <dbReference type="EMBL" id="AEJ81563.1"/>
    </source>
</evidence>
<evidence type="ECO:0000313" key="3">
    <source>
        <dbReference type="Proteomes" id="UP000008893"/>
    </source>
</evidence>
<dbReference type="EMBL" id="HQ728266">
    <property type="protein sequence ID" value="AEJ81563.1"/>
    <property type="molecule type" value="Genomic_DNA"/>
</dbReference>
<protein>
    <submittedName>
        <fullName evidence="2">Gp044</fullName>
    </submittedName>
</protein>
<accession>G0YQD6</accession>
<reference evidence="2 3" key="1">
    <citation type="journal article" date="2011" name="Appl. Environ. Microbiol.">
        <title>Novel Virulent and Broad-Host-Range Erwinia amylovora Bacteriophages Reveal a High Degree of Mosaicism and a Relationship to Enterobacteriaceae Phages.</title>
        <authorList>
            <person name="Born Y."/>
            <person name="Fieseler L."/>
            <person name="Marazzi J."/>
            <person name="Lurz R."/>
            <person name="Duffy B."/>
            <person name="Loessner M.J."/>
        </authorList>
    </citation>
    <scope>NUCLEOTIDE SEQUENCE [LARGE SCALE GENOMIC DNA]</scope>
</reference>
<dbReference type="RefSeq" id="YP_007005780.1">
    <property type="nucleotide sequence ID" value="NC_019514.1"/>
</dbReference>
<dbReference type="KEGG" id="vg:14013732"/>